<proteinExistence type="predicted"/>
<keyword evidence="3" id="KW-1185">Reference proteome</keyword>
<feature type="domain" description="GIY-YIG" evidence="1">
    <location>
        <begin position="48"/>
        <end position="140"/>
    </location>
</feature>
<dbReference type="GeneID" id="33195485"/>
<dbReference type="SMART" id="SM00497">
    <property type="entry name" value="IENR1"/>
    <property type="match status" value="2"/>
</dbReference>
<gene>
    <name evidence="2" type="ORF">SS1G_20021</name>
</gene>
<dbReference type="InterPro" id="IPR003647">
    <property type="entry name" value="Intron_nuc_1_rpt"/>
</dbReference>
<dbReference type="Proteomes" id="UP000001312">
    <property type="component" value="Mitochondrion MT"/>
</dbReference>
<dbReference type="SUPFAM" id="SSF82771">
    <property type="entry name" value="GIY-YIG endonuclease"/>
    <property type="match status" value="1"/>
</dbReference>
<keyword evidence="2" id="KW-0378">Hydrolase</keyword>
<dbReference type="InterPro" id="IPR000305">
    <property type="entry name" value="GIY-YIG_endonuc"/>
</dbReference>
<organism evidence="2 3">
    <name type="scientific">Sclerotinia sclerotiorum (strain ATCC 18683 / 1980 / Ss-1)</name>
    <name type="common">White mold</name>
    <name type="synonym">Whetzelinia sclerotiorum</name>
    <dbReference type="NCBI Taxonomy" id="665079"/>
    <lineage>
        <taxon>Eukaryota</taxon>
        <taxon>Fungi</taxon>
        <taxon>Dikarya</taxon>
        <taxon>Ascomycota</taxon>
        <taxon>Pezizomycotina</taxon>
        <taxon>Leotiomycetes</taxon>
        <taxon>Helotiales</taxon>
        <taxon>Sclerotiniaceae</taxon>
        <taxon>Sclerotinia</taxon>
    </lineage>
</organism>
<name>A0A0K0PSX3_SCLS1</name>
<dbReference type="SMART" id="SM00465">
    <property type="entry name" value="GIYc"/>
    <property type="match status" value="1"/>
</dbReference>
<keyword evidence="2" id="KW-0540">Nuclease</keyword>
<dbReference type="EMBL" id="KT283062">
    <property type="protein sequence ID" value="AKQ53311.1"/>
    <property type="molecule type" value="Genomic_DNA"/>
</dbReference>
<dbReference type="KEGG" id="ssl:SS1G_20021"/>
<dbReference type="RefSeq" id="YP_009389068.1">
    <property type="nucleotide sequence ID" value="NC_035155.1"/>
</dbReference>
<accession>A0A0K0PSX3</accession>
<sequence length="304" mass="35501">MERSPFGASWAKGQKSRLPFPTKYPCNYQNITDPFNNREEIKKYCKGNRVVYVWTYMPSGVCLVGSSSNSVERVLSYFERKYLFLDKRRGVQFLGDYGFKNIQLTVIYFNYLKFTARDIKLVEAYYINELNSSLNSQKYVYLPAEPLESVLPFINISNRDTSVPIFVYAPDLTRVLYIFNSKTSFYNDFNVHWNTLEKYLDVANKKLYNYFTFSTKIFEGSDLDSLLSLNELIDLKTSVDPVIPSRGQNVKLKDLTQNIEYEFYSLSKAAAHILETTGSCDTATLRTHMKNNTIYKNRWKVEKR</sequence>
<dbReference type="InterPro" id="IPR035901">
    <property type="entry name" value="GIY-YIG_endonuc_sf"/>
</dbReference>
<geneLocation type="mitochondrion" evidence="2"/>
<evidence type="ECO:0000259" key="1">
    <source>
        <dbReference type="SMART" id="SM00465"/>
    </source>
</evidence>
<protein>
    <submittedName>
        <fullName evidence="2">GIY-YIG endonuclease</fullName>
    </submittedName>
</protein>
<evidence type="ECO:0000313" key="3">
    <source>
        <dbReference type="Proteomes" id="UP000001312"/>
    </source>
</evidence>
<dbReference type="GO" id="GO:0004519">
    <property type="term" value="F:endonuclease activity"/>
    <property type="evidence" value="ECO:0007669"/>
    <property type="project" value="UniProtKB-KW"/>
</dbReference>
<keyword evidence="2" id="KW-0496">Mitochondrion</keyword>
<dbReference type="InParanoid" id="A0A0K0PSX3"/>
<evidence type="ECO:0000313" key="2">
    <source>
        <dbReference type="EMBL" id="AKQ53311.1"/>
    </source>
</evidence>
<reference evidence="2 3" key="1">
    <citation type="submission" date="2015-07" db="EMBL/GenBank/DDBJ databases">
        <title>The Genome Sequence of Sclerotinia sclerotiorum 1980 mitochondrion.</title>
        <authorList>
            <consortium name="The Broad Institute Genome Sequencing Platform"/>
            <person name="Cuomo C."/>
            <person name="Chen Z."/>
            <person name="Haas B."/>
            <person name="Koehrsen M."/>
            <person name="Young S.K."/>
            <person name="Zeng Q."/>
            <person name="Alvarado L."/>
            <person name="Berlin A."/>
            <person name="Borenstein D."/>
            <person name="Engels R."/>
            <person name="Freedman E."/>
            <person name="Gellesch M."/>
            <person name="Goldberg J."/>
            <person name="Griggs A."/>
            <person name="Gujja S."/>
            <person name="Heiman D."/>
            <person name="Hepburn T."/>
            <person name="Howarth C."/>
            <person name="Jen D."/>
            <person name="Larson L."/>
            <person name="Lewis B."/>
            <person name="Mehta T."/>
            <person name="Park D."/>
            <person name="Pearson M."/>
            <person name="Roberts A."/>
            <person name="Saif S."/>
            <person name="Shea T."/>
            <person name="Shenoy N."/>
            <person name="Sisk P."/>
            <person name="Stolte C."/>
            <person name="Sykes S."/>
            <person name="Walk T."/>
            <person name="White J."/>
            <person name="Yandava C."/>
            <person name="Dickman M.B."/>
            <person name="Kohn L."/>
            <person name="Rollins J."/>
            <person name="Nusbaum C."/>
            <person name="Birren B."/>
        </authorList>
    </citation>
    <scope>NUCLEOTIDE SEQUENCE [LARGE SCALE GENOMIC DNA]</scope>
    <source>
        <strain evidence="3">ATCC 18683 / 1980 / Ss-1</strain>
    </source>
</reference>
<keyword evidence="2" id="KW-0255">Endonuclease</keyword>
<dbReference type="AlphaFoldDB" id="A0A0K0PSX3"/>